<keyword evidence="3 6" id="KW-0812">Transmembrane</keyword>
<sequence>MTGLLIVIGIIVLLAFMSIGIYNGLVSNRNNRENAFADIDVQLKQRHDLIPQLIGSVKGYMEHERGTLEAITNARSRAMNATGINDKIAAEQELSGALRGLNIQVEAYPDLKANQNFLQLQNEISDIENKLAAARRYFNSATRELNNAVQKFPNNILAGMFGFKTEPMFDLGVNERANLDKAPEVKF</sequence>
<dbReference type="EMBL" id="QLSV01000008">
    <property type="protein sequence ID" value="RAR47580.1"/>
    <property type="molecule type" value="Genomic_DNA"/>
</dbReference>
<keyword evidence="8" id="KW-1185">Reference proteome</keyword>
<evidence type="ECO:0000256" key="4">
    <source>
        <dbReference type="ARBA" id="ARBA00022989"/>
    </source>
</evidence>
<keyword evidence="4 6" id="KW-1133">Transmembrane helix</keyword>
<evidence type="ECO:0000256" key="5">
    <source>
        <dbReference type="ARBA" id="ARBA00023136"/>
    </source>
</evidence>
<dbReference type="InterPro" id="IPR007156">
    <property type="entry name" value="MamQ_LemA"/>
</dbReference>
<proteinExistence type="inferred from homology"/>
<comment type="subcellular location">
    <subcellularLocation>
        <location evidence="1">Membrane</location>
        <topology evidence="1">Single-pass membrane protein</topology>
    </subcellularLocation>
</comment>
<dbReference type="PANTHER" id="PTHR34478:SF1">
    <property type="entry name" value="PROTEIN LEMA"/>
    <property type="match status" value="1"/>
</dbReference>
<dbReference type="Pfam" id="PF04011">
    <property type="entry name" value="LemA"/>
    <property type="match status" value="1"/>
</dbReference>
<dbReference type="AlphaFoldDB" id="A0A328WMN8"/>
<evidence type="ECO:0000313" key="8">
    <source>
        <dbReference type="Proteomes" id="UP000249518"/>
    </source>
</evidence>
<feature type="transmembrane region" description="Helical" evidence="6">
    <location>
        <begin position="6"/>
        <end position="25"/>
    </location>
</feature>
<accession>A0A328WMN8</accession>
<comment type="caution">
    <text evidence="7">The sequence shown here is derived from an EMBL/GenBank/DDBJ whole genome shotgun (WGS) entry which is preliminary data.</text>
</comment>
<dbReference type="RefSeq" id="WP_112086259.1">
    <property type="nucleotide sequence ID" value="NZ_QLSV01000008.1"/>
</dbReference>
<dbReference type="Proteomes" id="UP000249518">
    <property type="component" value="Unassembled WGS sequence"/>
</dbReference>
<organism evidence="7 8">
    <name type="scientific">Flavobacterium lacus</name>
    <dbReference type="NCBI Taxonomy" id="1353778"/>
    <lineage>
        <taxon>Bacteria</taxon>
        <taxon>Pseudomonadati</taxon>
        <taxon>Bacteroidota</taxon>
        <taxon>Flavobacteriia</taxon>
        <taxon>Flavobacteriales</taxon>
        <taxon>Flavobacteriaceae</taxon>
        <taxon>Flavobacterium</taxon>
    </lineage>
</organism>
<evidence type="ECO:0000256" key="2">
    <source>
        <dbReference type="ARBA" id="ARBA00008854"/>
    </source>
</evidence>
<evidence type="ECO:0000313" key="7">
    <source>
        <dbReference type="EMBL" id="RAR47580.1"/>
    </source>
</evidence>
<comment type="similarity">
    <text evidence="2">Belongs to the LemA family.</text>
</comment>
<name>A0A328WMN8_9FLAO</name>
<dbReference type="PANTHER" id="PTHR34478">
    <property type="entry name" value="PROTEIN LEMA"/>
    <property type="match status" value="1"/>
</dbReference>
<dbReference type="GO" id="GO:0016020">
    <property type="term" value="C:membrane"/>
    <property type="evidence" value="ECO:0007669"/>
    <property type="project" value="UniProtKB-SubCell"/>
</dbReference>
<keyword evidence="5 6" id="KW-0472">Membrane</keyword>
<gene>
    <name evidence="7" type="ORF">B0I10_10882</name>
</gene>
<protein>
    <submittedName>
        <fullName evidence="7">LemA protein</fullName>
    </submittedName>
</protein>
<dbReference type="InterPro" id="IPR023353">
    <property type="entry name" value="LemA-like_dom_sf"/>
</dbReference>
<evidence type="ECO:0000256" key="6">
    <source>
        <dbReference type="SAM" id="Phobius"/>
    </source>
</evidence>
<dbReference type="OrthoDB" id="9804152at2"/>
<dbReference type="Gene3D" id="1.20.1440.20">
    <property type="entry name" value="LemA-like domain"/>
    <property type="match status" value="1"/>
</dbReference>
<reference evidence="7 8" key="1">
    <citation type="submission" date="2018-06" db="EMBL/GenBank/DDBJ databases">
        <title>Genomic Encyclopedia of Type Strains, Phase III (KMG-III): the genomes of soil and plant-associated and newly described type strains.</title>
        <authorList>
            <person name="Whitman W."/>
        </authorList>
    </citation>
    <scope>NUCLEOTIDE SEQUENCE [LARGE SCALE GENOMIC DNA]</scope>
    <source>
        <strain evidence="7 8">CGMCC 1.12504</strain>
    </source>
</reference>
<evidence type="ECO:0000256" key="1">
    <source>
        <dbReference type="ARBA" id="ARBA00004167"/>
    </source>
</evidence>
<dbReference type="SUPFAM" id="SSF140478">
    <property type="entry name" value="LemA-like"/>
    <property type="match status" value="1"/>
</dbReference>
<evidence type="ECO:0000256" key="3">
    <source>
        <dbReference type="ARBA" id="ARBA00022692"/>
    </source>
</evidence>